<sequence>MAEQSGWLNDLLDRFDTLFENDLHRSETLFETLAQQRVAFLQKQSDAFEALFGDKINQVVDTNDGDQEDPDVKNKQEVKKADGQKIKIVKDEERKNVEDHQVCEGNDNTNIYDIGYIEDEPGFLAHKIDYPDDNDARDQASELEMKVLEDGKQDNVKVVSVTDEPNNHELKVLEGNGVIGVGENEINK</sequence>
<name>A0ABQ5FKC1_9ASTR</name>
<dbReference type="EMBL" id="BQNB010017459">
    <property type="protein sequence ID" value="GJT63424.1"/>
    <property type="molecule type" value="Genomic_DNA"/>
</dbReference>
<accession>A0ABQ5FKC1</accession>
<comment type="caution">
    <text evidence="1">The sequence shown here is derived from an EMBL/GenBank/DDBJ whole genome shotgun (WGS) entry which is preliminary data.</text>
</comment>
<dbReference type="Proteomes" id="UP001151760">
    <property type="component" value="Unassembled WGS sequence"/>
</dbReference>
<gene>
    <name evidence="1" type="ORF">Tco_1006957</name>
</gene>
<reference evidence="1" key="2">
    <citation type="submission" date="2022-01" db="EMBL/GenBank/DDBJ databases">
        <authorList>
            <person name="Yamashiro T."/>
            <person name="Shiraishi A."/>
            <person name="Satake H."/>
            <person name="Nakayama K."/>
        </authorList>
    </citation>
    <scope>NUCLEOTIDE SEQUENCE</scope>
</reference>
<evidence type="ECO:0000313" key="1">
    <source>
        <dbReference type="EMBL" id="GJT63424.1"/>
    </source>
</evidence>
<evidence type="ECO:0000313" key="2">
    <source>
        <dbReference type="Proteomes" id="UP001151760"/>
    </source>
</evidence>
<proteinExistence type="predicted"/>
<protein>
    <submittedName>
        <fullName evidence="1">Uncharacterized protein</fullName>
    </submittedName>
</protein>
<keyword evidence="2" id="KW-1185">Reference proteome</keyword>
<reference evidence="1" key="1">
    <citation type="journal article" date="2022" name="Int. J. Mol. Sci.">
        <title>Draft Genome of Tanacetum Coccineum: Genomic Comparison of Closely Related Tanacetum-Family Plants.</title>
        <authorList>
            <person name="Yamashiro T."/>
            <person name="Shiraishi A."/>
            <person name="Nakayama K."/>
            <person name="Satake H."/>
        </authorList>
    </citation>
    <scope>NUCLEOTIDE SEQUENCE</scope>
</reference>
<organism evidence="1 2">
    <name type="scientific">Tanacetum coccineum</name>
    <dbReference type="NCBI Taxonomy" id="301880"/>
    <lineage>
        <taxon>Eukaryota</taxon>
        <taxon>Viridiplantae</taxon>
        <taxon>Streptophyta</taxon>
        <taxon>Embryophyta</taxon>
        <taxon>Tracheophyta</taxon>
        <taxon>Spermatophyta</taxon>
        <taxon>Magnoliopsida</taxon>
        <taxon>eudicotyledons</taxon>
        <taxon>Gunneridae</taxon>
        <taxon>Pentapetalae</taxon>
        <taxon>asterids</taxon>
        <taxon>campanulids</taxon>
        <taxon>Asterales</taxon>
        <taxon>Asteraceae</taxon>
        <taxon>Asteroideae</taxon>
        <taxon>Anthemideae</taxon>
        <taxon>Anthemidinae</taxon>
        <taxon>Tanacetum</taxon>
    </lineage>
</organism>